<dbReference type="InParanoid" id="A0A1Y1U7H8"/>
<organism evidence="2 3">
    <name type="scientific">Kockovaella imperatae</name>
    <dbReference type="NCBI Taxonomy" id="4999"/>
    <lineage>
        <taxon>Eukaryota</taxon>
        <taxon>Fungi</taxon>
        <taxon>Dikarya</taxon>
        <taxon>Basidiomycota</taxon>
        <taxon>Agaricomycotina</taxon>
        <taxon>Tremellomycetes</taxon>
        <taxon>Tremellales</taxon>
        <taxon>Cuniculitremaceae</taxon>
        <taxon>Kockovaella</taxon>
    </lineage>
</organism>
<evidence type="ECO:0000313" key="2">
    <source>
        <dbReference type="EMBL" id="ORX33476.1"/>
    </source>
</evidence>
<feature type="region of interest" description="Disordered" evidence="1">
    <location>
        <begin position="197"/>
        <end position="274"/>
    </location>
</feature>
<proteinExistence type="predicted"/>
<feature type="region of interest" description="Disordered" evidence="1">
    <location>
        <begin position="403"/>
        <end position="429"/>
    </location>
</feature>
<dbReference type="AlphaFoldDB" id="A0A1Y1U7H8"/>
<feature type="region of interest" description="Disordered" evidence="1">
    <location>
        <begin position="1"/>
        <end position="23"/>
    </location>
</feature>
<name>A0A1Y1U7H8_9TREE</name>
<feature type="compositionally biased region" description="Polar residues" evidence="1">
    <location>
        <begin position="197"/>
        <end position="221"/>
    </location>
</feature>
<feature type="compositionally biased region" description="Basic and acidic residues" evidence="1">
    <location>
        <begin position="249"/>
        <end position="259"/>
    </location>
</feature>
<evidence type="ECO:0000256" key="1">
    <source>
        <dbReference type="SAM" id="MobiDB-lite"/>
    </source>
</evidence>
<feature type="region of interest" description="Disordered" evidence="1">
    <location>
        <begin position="506"/>
        <end position="539"/>
    </location>
</feature>
<dbReference type="GeneID" id="33559048"/>
<accession>A0A1Y1U7H8</accession>
<sequence>MFSPTGLPFFRRPQHTRHTTAPASSLALQRSMLGTTTTYNLEPSPRSSRFDLTRAPSSARMERTISIQSFETMTSRVVEGGTMGTGYSDSPGSPNMTSWVQRSFDSMNLADDEAAVPFIPSEQVHPPAPRRLPREVYQRLVVLSEKSRFDGRERPLSAVSLPSSRMNSSRAGGALGENALEMLPLSPFSFGPVMESSLTTTPVTSPRTQNGDHLNLGQTGIFNVLPSQHPFATSLPAPPPAQPLQLREPTGKNVDRDKPLPPLPPSSVSAFPSDRYTDKLLKGLASNELMTTDDIQHGSFPPKRLVSTCDESQSFLSFGTNSPVTPHRSAQHDAASDECKSRGNSSEDDASLSKKEDSALSPLPKPPRPSRHLRPPPPTPSSSQATEGMTGIVAASVSMERSPIGGHVLDMPTTARDSSDTVRRTAVQRPVPTGRAVSLEDELFPTCLPSFHSRSSVNVAVGTQPLSSSESLVSDSSPAVQSRFTRLANASRLTLSDIAQPLGNMFRGLKRRSPPTEAAESRDATNRGQTGETLSTRPAPVIRRPTLPIYKRRSQVVYKDGYEPQEHFASIPRPETPVGPVNPTYEQRILNEMYLNSRRNIEDEDSERDVKRGKTMRGQLKKRMDKIRCKQPQGMW</sequence>
<feature type="region of interest" description="Disordered" evidence="1">
    <location>
        <begin position="601"/>
        <end position="620"/>
    </location>
</feature>
<protein>
    <submittedName>
        <fullName evidence="2">Uncharacterized protein</fullName>
    </submittedName>
</protein>
<evidence type="ECO:0000313" key="3">
    <source>
        <dbReference type="Proteomes" id="UP000193218"/>
    </source>
</evidence>
<feature type="compositionally biased region" description="Basic residues" evidence="1">
    <location>
        <begin position="611"/>
        <end position="620"/>
    </location>
</feature>
<dbReference type="Proteomes" id="UP000193218">
    <property type="component" value="Unassembled WGS sequence"/>
</dbReference>
<feature type="region of interest" description="Disordered" evidence="1">
    <location>
        <begin position="317"/>
        <end position="387"/>
    </location>
</feature>
<reference evidence="2 3" key="1">
    <citation type="submission" date="2017-03" db="EMBL/GenBank/DDBJ databases">
        <title>Widespread Adenine N6-methylation of Active Genes in Fungi.</title>
        <authorList>
            <consortium name="DOE Joint Genome Institute"/>
            <person name="Mondo S.J."/>
            <person name="Dannebaum R.O."/>
            <person name="Kuo R.C."/>
            <person name="Louie K.B."/>
            <person name="Bewick A.J."/>
            <person name="Labutti K."/>
            <person name="Haridas S."/>
            <person name="Kuo A."/>
            <person name="Salamov A."/>
            <person name="Ahrendt S.R."/>
            <person name="Lau R."/>
            <person name="Bowen B.P."/>
            <person name="Lipzen A."/>
            <person name="Sullivan W."/>
            <person name="Andreopoulos W.B."/>
            <person name="Clum A."/>
            <person name="Lindquist E."/>
            <person name="Daum C."/>
            <person name="Northen T.R."/>
            <person name="Ramamoorthy G."/>
            <person name="Schmitz R.J."/>
            <person name="Gryganskyi A."/>
            <person name="Culley D."/>
            <person name="Magnuson J."/>
            <person name="James T.Y."/>
            <person name="O'Malley M.A."/>
            <person name="Stajich J.E."/>
            <person name="Spatafora J.W."/>
            <person name="Visel A."/>
            <person name="Grigoriev I.V."/>
        </authorList>
    </citation>
    <scope>NUCLEOTIDE SEQUENCE [LARGE SCALE GENOMIC DNA]</scope>
    <source>
        <strain evidence="2 3">NRRL Y-17943</strain>
    </source>
</reference>
<feature type="compositionally biased region" description="Basic and acidic residues" evidence="1">
    <location>
        <begin position="330"/>
        <end position="341"/>
    </location>
</feature>
<keyword evidence="3" id="KW-1185">Reference proteome</keyword>
<dbReference type="EMBL" id="NBSH01000020">
    <property type="protein sequence ID" value="ORX33476.1"/>
    <property type="molecule type" value="Genomic_DNA"/>
</dbReference>
<feature type="compositionally biased region" description="Polar residues" evidence="1">
    <location>
        <begin position="526"/>
        <end position="536"/>
    </location>
</feature>
<comment type="caution">
    <text evidence="2">The sequence shown here is derived from an EMBL/GenBank/DDBJ whole genome shotgun (WGS) entry which is preliminary data.</text>
</comment>
<gene>
    <name evidence="2" type="ORF">BD324DRAFT_639514</name>
</gene>
<dbReference type="RefSeq" id="XP_021867803.1">
    <property type="nucleotide sequence ID" value="XM_022017239.1"/>
</dbReference>